<dbReference type="SUPFAM" id="SSF49401">
    <property type="entry name" value="Bacterial adhesins"/>
    <property type="match status" value="1"/>
</dbReference>
<dbReference type="Proteomes" id="UP000237365">
    <property type="component" value="Unassembled WGS sequence"/>
</dbReference>
<dbReference type="GO" id="GO:0009289">
    <property type="term" value="C:pilus"/>
    <property type="evidence" value="ECO:0007669"/>
    <property type="project" value="InterPro"/>
</dbReference>
<evidence type="ECO:0000313" key="2">
    <source>
        <dbReference type="EMBL" id="MEX3189192.1"/>
    </source>
</evidence>
<dbReference type="PANTHER" id="PTHR33420">
    <property type="entry name" value="FIMBRIAL SUBUNIT ELFA-RELATED"/>
    <property type="match status" value="1"/>
</dbReference>
<dbReference type="GO" id="GO:0043709">
    <property type="term" value="P:cell adhesion involved in single-species biofilm formation"/>
    <property type="evidence" value="ECO:0007669"/>
    <property type="project" value="TreeGrafter"/>
</dbReference>
<feature type="domain" description="Fimbrial-type adhesion" evidence="1">
    <location>
        <begin position="59"/>
        <end position="195"/>
    </location>
</feature>
<proteinExistence type="predicted"/>
<name>A0AB35Z721_SERMA</name>
<evidence type="ECO:0000313" key="3">
    <source>
        <dbReference type="Proteomes" id="UP000237365"/>
    </source>
</evidence>
<protein>
    <submittedName>
        <fullName evidence="2">Fimbrial protein</fullName>
    </submittedName>
</protein>
<dbReference type="RefSeq" id="WP_050594395.1">
    <property type="nucleotide sequence ID" value="NZ_CAMIRL010000003.1"/>
</dbReference>
<evidence type="ECO:0000259" key="1">
    <source>
        <dbReference type="Pfam" id="PF00419"/>
    </source>
</evidence>
<dbReference type="PANTHER" id="PTHR33420:SF34">
    <property type="entry name" value="MINOR FIMBRIAL SUBUNIT"/>
    <property type="match status" value="1"/>
</dbReference>
<reference evidence="2 3" key="2">
    <citation type="submission" date="2024-07" db="EMBL/GenBank/DDBJ databases">
        <authorList>
            <person name="Raymann K."/>
        </authorList>
    </citation>
    <scope>NUCLEOTIDE SEQUENCE [LARGE SCALE GENOMIC DNA]</scope>
    <source>
        <strain evidence="2 3">KZ19</strain>
    </source>
</reference>
<gene>
    <name evidence="2" type="ORF">C3R40_021535</name>
</gene>
<dbReference type="Pfam" id="PF00419">
    <property type="entry name" value="Fimbrial"/>
    <property type="match status" value="1"/>
</dbReference>
<organism evidence="2 3">
    <name type="scientific">Serratia marcescens</name>
    <dbReference type="NCBI Taxonomy" id="615"/>
    <lineage>
        <taxon>Bacteria</taxon>
        <taxon>Pseudomonadati</taxon>
        <taxon>Pseudomonadota</taxon>
        <taxon>Gammaproteobacteria</taxon>
        <taxon>Enterobacterales</taxon>
        <taxon>Yersiniaceae</taxon>
        <taxon>Serratia</taxon>
    </lineage>
</organism>
<accession>A0AB35Z721</accession>
<reference evidence="2 3" key="1">
    <citation type="submission" date="2024-07" db="EMBL/GenBank/DDBJ databases">
        <title>Making a pathogen? Evaluating the impact of protist predation on the evolution of virulence in Serratia marcescens.</title>
        <authorList>
            <person name="Hopkins H."/>
            <person name="Lopezguerra C."/>
            <person name="Lau M.-J."/>
        </authorList>
    </citation>
    <scope>NUCLEOTIDE SEQUENCE [LARGE SCALE GENOMIC DNA]</scope>
    <source>
        <strain evidence="2 3">KZ19</strain>
    </source>
</reference>
<dbReference type="AlphaFoldDB" id="A0AB35Z721"/>
<dbReference type="InterPro" id="IPR050263">
    <property type="entry name" value="Bact_Fimbrial_Adh_Pro"/>
</dbReference>
<dbReference type="InterPro" id="IPR036937">
    <property type="entry name" value="Adhesion_dom_fimbrial_sf"/>
</dbReference>
<dbReference type="InterPro" id="IPR000259">
    <property type="entry name" value="Adhesion_dom_fimbrial"/>
</dbReference>
<comment type="caution">
    <text evidence="2">The sequence shown here is derived from an EMBL/GenBank/DDBJ whole genome shotgun (WGS) entry which is preliminary data.</text>
</comment>
<dbReference type="Gene3D" id="2.60.40.1090">
    <property type="entry name" value="Fimbrial-type adhesion domain"/>
    <property type="match status" value="1"/>
</dbReference>
<sequence length="195" mass="20869">MTEAKAMGKLWRCMWRKVGTSLLLSLSLAATMTVTSALTLSGVLLVSQVGWAATATVTVKGAVVAKPKCEINGGQDIFVSFNELITTKIDGEKYGKRLIPYEVSCSGNMSGNAGLLKVSLQGLSPDFGDGLLHTNNNDLAIKLLQENGQQLRLNAWMNFTYPLTPKLYAVPVKRSGATLRGGDFSSSATLLVEVQ</sequence>
<dbReference type="EMBL" id="PQGI02000003">
    <property type="protein sequence ID" value="MEX3189192.1"/>
    <property type="molecule type" value="Genomic_DNA"/>
</dbReference>
<dbReference type="InterPro" id="IPR008966">
    <property type="entry name" value="Adhesion_dom_sf"/>
</dbReference>